<protein>
    <recommendedName>
        <fullName evidence="4">Endonuclease/exonuclease/phosphatase domain-containing protein</fullName>
    </recommendedName>
</protein>
<dbReference type="OrthoDB" id="5859872at2759"/>
<evidence type="ECO:0000256" key="1">
    <source>
        <dbReference type="SAM" id="MobiDB-lite"/>
    </source>
</evidence>
<dbReference type="Proteomes" id="UP000270094">
    <property type="component" value="Unassembled WGS sequence"/>
</dbReference>
<feature type="region of interest" description="Disordered" evidence="1">
    <location>
        <begin position="1"/>
        <end position="24"/>
    </location>
</feature>
<name>A0A3P7M087_STRVU</name>
<sequence>MSSRPVSGCTGRHGSDQKDTSTTRRGNCLMHCTYNARTVSTKADLHAILEAAGRINYHVIALQETKSRKTDVRQMSDFTLNIRGEKVPSRNVRDLPYTHLLSNLSFA</sequence>
<accession>A0A3P7M087</accession>
<evidence type="ECO:0000313" key="3">
    <source>
        <dbReference type="Proteomes" id="UP000270094"/>
    </source>
</evidence>
<dbReference type="AlphaFoldDB" id="A0A3P7M087"/>
<evidence type="ECO:0008006" key="4">
    <source>
        <dbReference type="Google" id="ProtNLM"/>
    </source>
</evidence>
<dbReference type="SUPFAM" id="SSF56219">
    <property type="entry name" value="DNase I-like"/>
    <property type="match status" value="1"/>
</dbReference>
<dbReference type="InterPro" id="IPR036691">
    <property type="entry name" value="Endo/exonu/phosph_ase_sf"/>
</dbReference>
<keyword evidence="3" id="KW-1185">Reference proteome</keyword>
<evidence type="ECO:0000313" key="2">
    <source>
        <dbReference type="EMBL" id="VDM84772.1"/>
    </source>
</evidence>
<reference evidence="2 3" key="1">
    <citation type="submission" date="2018-11" db="EMBL/GenBank/DDBJ databases">
        <authorList>
            <consortium name="Pathogen Informatics"/>
        </authorList>
    </citation>
    <scope>NUCLEOTIDE SEQUENCE [LARGE SCALE GENOMIC DNA]</scope>
</reference>
<dbReference type="EMBL" id="UYYB01133089">
    <property type="protein sequence ID" value="VDM84772.1"/>
    <property type="molecule type" value="Genomic_DNA"/>
</dbReference>
<gene>
    <name evidence="2" type="ORF">SVUK_LOCUS19770</name>
</gene>
<proteinExistence type="predicted"/>
<feature type="compositionally biased region" description="Basic and acidic residues" evidence="1">
    <location>
        <begin position="13"/>
        <end position="22"/>
    </location>
</feature>
<organism evidence="2 3">
    <name type="scientific">Strongylus vulgaris</name>
    <name type="common">Blood worm</name>
    <dbReference type="NCBI Taxonomy" id="40348"/>
    <lineage>
        <taxon>Eukaryota</taxon>
        <taxon>Metazoa</taxon>
        <taxon>Ecdysozoa</taxon>
        <taxon>Nematoda</taxon>
        <taxon>Chromadorea</taxon>
        <taxon>Rhabditida</taxon>
        <taxon>Rhabditina</taxon>
        <taxon>Rhabditomorpha</taxon>
        <taxon>Strongyloidea</taxon>
        <taxon>Strongylidae</taxon>
        <taxon>Strongylus</taxon>
    </lineage>
</organism>